<evidence type="ECO:0000313" key="1">
    <source>
        <dbReference type="EMBL" id="KIJ27701.1"/>
    </source>
</evidence>
<dbReference type="HOGENOM" id="CLU_960327_0_0_1"/>
<accession>A0A0C9UQM8</accession>
<proteinExistence type="predicted"/>
<dbReference type="Proteomes" id="UP000054279">
    <property type="component" value="Unassembled WGS sequence"/>
</dbReference>
<evidence type="ECO:0000313" key="2">
    <source>
        <dbReference type="Proteomes" id="UP000054279"/>
    </source>
</evidence>
<name>A0A0C9UQM8_SPHS4</name>
<sequence>MMRFDIILADDTGERLCTLSGVEVAKHILRASADTSQPFEVVLQPSSCNSSITVNLSFVPNGINEHLSCLDGHIAKDELPTNTEIHHEGITQVLRAALHRAVITGKRSIRVLLLLNDDSYPYLSNLLEVLEHETSLHLEIFTNTILPADSEGPRHMVRSVALQAITAGESDIKLNFFDIAVISSDPSSTSGDMDSVVEACKLLSHGGALILTSCRQDSMDFYSKLTKSCDIQVLQISSQNATKSLFIIEGSKKPCPCQADVDQSLWSFSDPLRVKCASRAGNLDYRNHRS</sequence>
<dbReference type="AlphaFoldDB" id="A0A0C9UQM8"/>
<organism evidence="1 2">
    <name type="scientific">Sphaerobolus stellatus (strain SS14)</name>
    <dbReference type="NCBI Taxonomy" id="990650"/>
    <lineage>
        <taxon>Eukaryota</taxon>
        <taxon>Fungi</taxon>
        <taxon>Dikarya</taxon>
        <taxon>Basidiomycota</taxon>
        <taxon>Agaricomycotina</taxon>
        <taxon>Agaricomycetes</taxon>
        <taxon>Phallomycetidae</taxon>
        <taxon>Geastrales</taxon>
        <taxon>Sphaerobolaceae</taxon>
        <taxon>Sphaerobolus</taxon>
    </lineage>
</organism>
<protein>
    <submittedName>
        <fullName evidence="1">Uncharacterized protein</fullName>
    </submittedName>
</protein>
<reference evidence="1 2" key="1">
    <citation type="submission" date="2014-06" db="EMBL/GenBank/DDBJ databases">
        <title>Evolutionary Origins and Diversification of the Mycorrhizal Mutualists.</title>
        <authorList>
            <consortium name="DOE Joint Genome Institute"/>
            <consortium name="Mycorrhizal Genomics Consortium"/>
            <person name="Kohler A."/>
            <person name="Kuo A."/>
            <person name="Nagy L.G."/>
            <person name="Floudas D."/>
            <person name="Copeland A."/>
            <person name="Barry K.W."/>
            <person name="Cichocki N."/>
            <person name="Veneault-Fourrey C."/>
            <person name="LaButti K."/>
            <person name="Lindquist E.A."/>
            <person name="Lipzen A."/>
            <person name="Lundell T."/>
            <person name="Morin E."/>
            <person name="Murat C."/>
            <person name="Riley R."/>
            <person name="Ohm R."/>
            <person name="Sun H."/>
            <person name="Tunlid A."/>
            <person name="Henrissat B."/>
            <person name="Grigoriev I.V."/>
            <person name="Hibbett D.S."/>
            <person name="Martin F."/>
        </authorList>
    </citation>
    <scope>NUCLEOTIDE SEQUENCE [LARGE SCALE GENOMIC DNA]</scope>
    <source>
        <strain evidence="1 2">SS14</strain>
    </source>
</reference>
<gene>
    <name evidence="1" type="ORF">M422DRAFT_54934</name>
</gene>
<keyword evidence="2" id="KW-1185">Reference proteome</keyword>
<dbReference type="EMBL" id="KN837327">
    <property type="protein sequence ID" value="KIJ27701.1"/>
    <property type="molecule type" value="Genomic_DNA"/>
</dbReference>